<proteinExistence type="inferred from homology"/>
<organism evidence="8 9">
    <name type="scientific">Phanerochaete sordida</name>
    <dbReference type="NCBI Taxonomy" id="48140"/>
    <lineage>
        <taxon>Eukaryota</taxon>
        <taxon>Fungi</taxon>
        <taxon>Dikarya</taxon>
        <taxon>Basidiomycota</taxon>
        <taxon>Agaricomycotina</taxon>
        <taxon>Agaricomycetes</taxon>
        <taxon>Polyporales</taxon>
        <taxon>Phanerochaetaceae</taxon>
        <taxon>Phanerochaete</taxon>
    </lineage>
</organism>
<gene>
    <name evidence="8" type="ORF">PsYK624_111110</name>
</gene>
<dbReference type="InterPro" id="IPR001737">
    <property type="entry name" value="KsgA/Erm"/>
</dbReference>
<dbReference type="PANTHER" id="PTHR11727">
    <property type="entry name" value="DIMETHYLADENOSINE TRANSFERASE"/>
    <property type="match status" value="1"/>
</dbReference>
<keyword evidence="3 7" id="KW-0808">Transferase</keyword>
<dbReference type="PANTHER" id="PTHR11727:SF17">
    <property type="entry name" value="DIMETHYLADENOSINE TRANSFERASE 1, MITOCHONDRIAL"/>
    <property type="match status" value="1"/>
</dbReference>
<dbReference type="EMBL" id="BPQB01000044">
    <property type="protein sequence ID" value="GJE94935.1"/>
    <property type="molecule type" value="Genomic_DNA"/>
</dbReference>
<protein>
    <recommendedName>
        <fullName evidence="7">rRNA adenine N(6)-methyltransferase</fullName>
        <ecNumber evidence="7">2.1.1.-</ecNumber>
    </recommendedName>
</protein>
<comment type="subcellular location">
    <subcellularLocation>
        <location evidence="1">Mitochondrion</location>
    </subcellularLocation>
</comment>
<dbReference type="Pfam" id="PF00398">
    <property type="entry name" value="RrnaAD"/>
    <property type="match status" value="1"/>
</dbReference>
<evidence type="ECO:0000256" key="4">
    <source>
        <dbReference type="ARBA" id="ARBA00022691"/>
    </source>
</evidence>
<accession>A0A9P3GJX7</accession>
<comment type="similarity">
    <text evidence="7">Belongs to the class I-like SAM-binding methyltransferase superfamily. rRNA adenine N(6)-methyltransferase family.</text>
</comment>
<dbReference type="EC" id="2.1.1.-" evidence="7"/>
<dbReference type="GO" id="GO:0006391">
    <property type="term" value="P:transcription initiation at mitochondrial promoter"/>
    <property type="evidence" value="ECO:0007669"/>
    <property type="project" value="TreeGrafter"/>
</dbReference>
<evidence type="ECO:0000256" key="2">
    <source>
        <dbReference type="ARBA" id="ARBA00022603"/>
    </source>
</evidence>
<dbReference type="SUPFAM" id="SSF53335">
    <property type="entry name" value="S-adenosyl-L-methionine-dependent methyltransferases"/>
    <property type="match status" value="1"/>
</dbReference>
<evidence type="ECO:0000256" key="1">
    <source>
        <dbReference type="ARBA" id="ARBA00004173"/>
    </source>
</evidence>
<dbReference type="InterPro" id="IPR023165">
    <property type="entry name" value="rRNA_Ade_diMease-like_C"/>
</dbReference>
<comment type="caution">
    <text evidence="8">The sequence shown here is derived from an EMBL/GenBank/DDBJ whole genome shotgun (WGS) entry which is preliminary data.</text>
</comment>
<evidence type="ECO:0000256" key="3">
    <source>
        <dbReference type="ARBA" id="ARBA00022679"/>
    </source>
</evidence>
<keyword evidence="7" id="KW-0698">rRNA processing</keyword>
<evidence type="ECO:0000256" key="5">
    <source>
        <dbReference type="ARBA" id="ARBA00022884"/>
    </source>
</evidence>
<evidence type="ECO:0000256" key="6">
    <source>
        <dbReference type="ARBA" id="ARBA00024915"/>
    </source>
</evidence>
<dbReference type="InterPro" id="IPR029063">
    <property type="entry name" value="SAM-dependent_MTases_sf"/>
</dbReference>
<keyword evidence="9" id="KW-1185">Reference proteome</keyword>
<comment type="function">
    <text evidence="6">Mitochondrial transcription factor that confers selective promoter recognition on the core subunit of the yeast mitochondrial RNA polymerase. Interacts with DNA in a non-specific manner.</text>
</comment>
<evidence type="ECO:0000313" key="8">
    <source>
        <dbReference type="EMBL" id="GJE94935.1"/>
    </source>
</evidence>
<reference evidence="8 9" key="1">
    <citation type="submission" date="2021-08" db="EMBL/GenBank/DDBJ databases">
        <title>Draft Genome Sequence of Phanerochaete sordida strain YK-624.</title>
        <authorList>
            <person name="Mori T."/>
            <person name="Dohra H."/>
            <person name="Suzuki T."/>
            <person name="Kawagishi H."/>
            <person name="Hirai H."/>
        </authorList>
    </citation>
    <scope>NUCLEOTIDE SEQUENCE [LARGE SCALE GENOMIC DNA]</scope>
    <source>
        <strain evidence="8 9">YK-624</strain>
    </source>
</reference>
<keyword evidence="5" id="KW-0694">RNA-binding</keyword>
<dbReference type="Proteomes" id="UP000703269">
    <property type="component" value="Unassembled WGS sequence"/>
</dbReference>
<name>A0A9P3GJX7_9APHY</name>
<keyword evidence="4 7" id="KW-0949">S-adenosyl-L-methionine</keyword>
<sequence length="398" mass="44878">MSASSLLRRQANSLATPKCWRAAGAVRRYAAKAKVTAPGLELPETDQYRSFFKTTTIHQRDRISLANVNTAAMLGEAFIGGKSIAAGRGKTVIEAFPGPGALSRGLLQLEAGIIEKLIILEQVEEYLEWLYPLAEADPRVSVVPRSGYSWDTYQYIEEQGLLDHIKKLPFEDGVHPQLHFISHIPQNIKGEQLVAQLFRNIPDRSWLFKYGRVPMSFVLGEWIWERVSAIRKSKARCKVSVIAEATAQLQTAVRPASLQPYDVHFHPIPYATHNKKPESRRIGHPLAAVNIVPLAEQLITPGMLDKWDYVLRRLFVLKSTPFNKAIGRLAFGAESLLKPLTDESRPPEERVDVKQPIRDLTVKDWALIMRAFDEWPFAPESLVISDSFNLDDTDGKRH</sequence>
<dbReference type="Gene3D" id="1.10.8.100">
    <property type="entry name" value="Ribosomal RNA adenine dimethylase-like, domain 2"/>
    <property type="match status" value="1"/>
</dbReference>
<evidence type="ECO:0000313" key="9">
    <source>
        <dbReference type="Proteomes" id="UP000703269"/>
    </source>
</evidence>
<dbReference type="AlphaFoldDB" id="A0A9P3GJX7"/>
<evidence type="ECO:0000256" key="7">
    <source>
        <dbReference type="RuleBase" id="RU362106"/>
    </source>
</evidence>
<keyword evidence="2 7" id="KW-0489">Methyltransferase</keyword>
<dbReference type="GO" id="GO:0034246">
    <property type="term" value="F:mitochondrial transcription factor activity"/>
    <property type="evidence" value="ECO:0007669"/>
    <property type="project" value="TreeGrafter"/>
</dbReference>
<dbReference type="Gene3D" id="3.40.50.150">
    <property type="entry name" value="Vaccinia Virus protein VP39"/>
    <property type="match status" value="1"/>
</dbReference>
<dbReference type="GO" id="GO:0005759">
    <property type="term" value="C:mitochondrial matrix"/>
    <property type="evidence" value="ECO:0007669"/>
    <property type="project" value="TreeGrafter"/>
</dbReference>
<dbReference type="OrthoDB" id="16079at2759"/>
<dbReference type="GO" id="GO:0003723">
    <property type="term" value="F:RNA binding"/>
    <property type="evidence" value="ECO:0007669"/>
    <property type="project" value="UniProtKB-KW"/>
</dbReference>
<dbReference type="GO" id="GO:0000179">
    <property type="term" value="F:rRNA (adenine-N6,N6-)-dimethyltransferase activity"/>
    <property type="evidence" value="ECO:0007669"/>
    <property type="project" value="TreeGrafter"/>
</dbReference>